<dbReference type="STRING" id="104663.SAMN04488121_10838"/>
<dbReference type="Proteomes" id="UP000199045">
    <property type="component" value="Unassembled WGS sequence"/>
</dbReference>
<reference evidence="2 3" key="1">
    <citation type="submission" date="2016-10" db="EMBL/GenBank/DDBJ databases">
        <authorList>
            <person name="de Groot N.N."/>
        </authorList>
    </citation>
    <scope>NUCLEOTIDE SEQUENCE [LARGE SCALE GENOMIC DNA]</scope>
    <source>
        <strain evidence="2 3">DSM 527</strain>
    </source>
</reference>
<dbReference type="Gene3D" id="2.40.128.110">
    <property type="entry name" value="Lipid/polyisoprenoid-binding, YceI-like"/>
    <property type="match status" value="1"/>
</dbReference>
<dbReference type="RefSeq" id="WP_089836183.1">
    <property type="nucleotide sequence ID" value="NZ_FNBN01000008.1"/>
</dbReference>
<dbReference type="OrthoDB" id="9811006at2"/>
<dbReference type="SUPFAM" id="SSF101874">
    <property type="entry name" value="YceI-like"/>
    <property type="match status" value="1"/>
</dbReference>
<dbReference type="Pfam" id="PF04264">
    <property type="entry name" value="YceI"/>
    <property type="match status" value="1"/>
</dbReference>
<feature type="domain" description="Lipid/polyisoprenoid-binding YceI-like" evidence="1">
    <location>
        <begin position="3"/>
        <end position="172"/>
    </location>
</feature>
<dbReference type="SMART" id="SM00867">
    <property type="entry name" value="YceI"/>
    <property type="match status" value="1"/>
</dbReference>
<accession>A0A1G7YYQ9</accession>
<dbReference type="EMBL" id="FNBN01000008">
    <property type="protein sequence ID" value="SDH00990.1"/>
    <property type="molecule type" value="Genomic_DNA"/>
</dbReference>
<organism evidence="2 3">
    <name type="scientific">Chitinophaga filiformis</name>
    <name type="common">Myxococcus filiformis</name>
    <name type="synonym">Flexibacter filiformis</name>
    <dbReference type="NCBI Taxonomy" id="104663"/>
    <lineage>
        <taxon>Bacteria</taxon>
        <taxon>Pseudomonadati</taxon>
        <taxon>Bacteroidota</taxon>
        <taxon>Chitinophagia</taxon>
        <taxon>Chitinophagales</taxon>
        <taxon>Chitinophagaceae</taxon>
        <taxon>Chitinophaga</taxon>
    </lineage>
</organism>
<name>A0A1G7YYQ9_CHIFI</name>
<proteinExistence type="predicted"/>
<dbReference type="InterPro" id="IPR036761">
    <property type="entry name" value="TTHA0802/YceI-like_sf"/>
</dbReference>
<protein>
    <submittedName>
        <fullName evidence="2">Polyisoprenoid-binding protein YceI</fullName>
    </submittedName>
</protein>
<evidence type="ECO:0000259" key="1">
    <source>
        <dbReference type="SMART" id="SM00867"/>
    </source>
</evidence>
<dbReference type="PANTHER" id="PTHR34406">
    <property type="entry name" value="PROTEIN YCEI"/>
    <property type="match status" value="1"/>
</dbReference>
<dbReference type="InterPro" id="IPR007372">
    <property type="entry name" value="Lipid/polyisoprenoid-bd_YceI"/>
</dbReference>
<sequence length="184" mass="20877">MTHWKIDESHSEIGFKVKHLMITNVSGYFTQFTGSIETDSEDFHDARIRFEAATDSISTLNKQRDEHLKGNDFFDTAHYPKITFVSKKIKKITEEDYKVVGDLTIKGHTHSIELEVVRNGVVTDPYGQEKEGFSIKGRLHRADYGLRWNAATEAGSIVLSDEVKLHMEIQLVKVTEPVLVAVAQ</sequence>
<evidence type="ECO:0000313" key="3">
    <source>
        <dbReference type="Proteomes" id="UP000199045"/>
    </source>
</evidence>
<dbReference type="AlphaFoldDB" id="A0A1G7YYQ9"/>
<dbReference type="PANTHER" id="PTHR34406:SF1">
    <property type="entry name" value="PROTEIN YCEI"/>
    <property type="match status" value="1"/>
</dbReference>
<gene>
    <name evidence="2" type="ORF">SAMN04488121_10838</name>
</gene>
<evidence type="ECO:0000313" key="2">
    <source>
        <dbReference type="EMBL" id="SDH00990.1"/>
    </source>
</evidence>